<feature type="binding site" evidence="6">
    <location>
        <begin position="871"/>
        <end position="874"/>
    </location>
    <ligand>
        <name>GTP</name>
        <dbReference type="ChEBI" id="CHEBI:37565"/>
    </ligand>
</feature>
<dbReference type="GO" id="GO:0031683">
    <property type="term" value="F:G-protein beta/gamma-subunit complex binding"/>
    <property type="evidence" value="ECO:0007669"/>
    <property type="project" value="InterPro"/>
</dbReference>
<keyword evidence="5" id="KW-0807">Transducer</keyword>
<evidence type="ECO:0000313" key="9">
    <source>
        <dbReference type="EMBL" id="RXN20591.1"/>
    </source>
</evidence>
<dbReference type="PANTHER" id="PTHR10218:SF217">
    <property type="entry name" value="GUANINE NUCLEOTIDE-BINDING PROTEIN SUBUNIT ALPHA-15"/>
    <property type="match status" value="1"/>
</dbReference>
<dbReference type="AlphaFoldDB" id="A0A498MHI3"/>
<feature type="binding site" evidence="7">
    <location>
        <position position="783"/>
    </location>
    <ligand>
        <name>Mg(2+)</name>
        <dbReference type="ChEBI" id="CHEBI:18420"/>
    </ligand>
</feature>
<keyword evidence="1 7" id="KW-0479">Metal-binding</keyword>
<feature type="binding site" evidence="7">
    <location>
        <position position="650"/>
    </location>
    <ligand>
        <name>Mg(2+)</name>
        <dbReference type="ChEBI" id="CHEBI:18420"/>
    </ligand>
</feature>
<gene>
    <name evidence="9" type="ORF">ROHU_024905</name>
</gene>
<dbReference type="Proteomes" id="UP000290572">
    <property type="component" value="Unassembled WGS sequence"/>
</dbReference>
<dbReference type="Pfam" id="PF00503">
    <property type="entry name" value="G-alpha"/>
    <property type="match status" value="4"/>
</dbReference>
<keyword evidence="4 6" id="KW-0342">GTP-binding</keyword>
<keyword evidence="10" id="KW-1185">Reference proteome</keyword>
<dbReference type="CDD" id="cd00066">
    <property type="entry name" value="G-alpha"/>
    <property type="match status" value="2"/>
</dbReference>
<dbReference type="FunFam" id="3.40.50.300:FF:000692">
    <property type="entry name" value="Guanine nucleotide-binding protein subunit alpha"/>
    <property type="match status" value="3"/>
</dbReference>
<dbReference type="GO" id="GO:0046872">
    <property type="term" value="F:metal ion binding"/>
    <property type="evidence" value="ECO:0007669"/>
    <property type="project" value="UniProtKB-KW"/>
</dbReference>
<evidence type="ECO:0000256" key="6">
    <source>
        <dbReference type="PIRSR" id="PIRSR601019-1"/>
    </source>
</evidence>
<feature type="binding site" evidence="6">
    <location>
        <position position="932"/>
    </location>
    <ligand>
        <name>GTP</name>
        <dbReference type="ChEBI" id="CHEBI:37565"/>
    </ligand>
</feature>
<dbReference type="SMART" id="SM00275">
    <property type="entry name" value="G_alpha"/>
    <property type="match status" value="2"/>
</dbReference>
<name>A0A498MHI3_LABRO</name>
<dbReference type="InterPro" id="IPR027417">
    <property type="entry name" value="P-loop_NTPase"/>
</dbReference>
<organism evidence="9 10">
    <name type="scientific">Labeo rohita</name>
    <name type="common">Indian major carp</name>
    <name type="synonym">Cyprinus rohita</name>
    <dbReference type="NCBI Taxonomy" id="84645"/>
    <lineage>
        <taxon>Eukaryota</taxon>
        <taxon>Metazoa</taxon>
        <taxon>Chordata</taxon>
        <taxon>Craniata</taxon>
        <taxon>Vertebrata</taxon>
        <taxon>Euteleostomi</taxon>
        <taxon>Actinopterygii</taxon>
        <taxon>Neopterygii</taxon>
        <taxon>Teleostei</taxon>
        <taxon>Ostariophysi</taxon>
        <taxon>Cypriniformes</taxon>
        <taxon>Cyprinidae</taxon>
        <taxon>Labeoninae</taxon>
        <taxon>Labeonini</taxon>
        <taxon>Labeo</taxon>
    </lineage>
</organism>
<dbReference type="PROSITE" id="PS51882">
    <property type="entry name" value="G_ALPHA"/>
    <property type="match status" value="3"/>
</dbReference>
<protein>
    <submittedName>
        <fullName evidence="9">Guanine nucleotide-binding subunit alpha-11-like isoform X1</fullName>
    </submittedName>
</protein>
<evidence type="ECO:0000256" key="3">
    <source>
        <dbReference type="ARBA" id="ARBA00022842"/>
    </source>
</evidence>
<dbReference type="GO" id="GO:0003924">
    <property type="term" value="F:GTPase activity"/>
    <property type="evidence" value="ECO:0007669"/>
    <property type="project" value="InterPro"/>
</dbReference>
<dbReference type="GO" id="GO:0005525">
    <property type="term" value="F:GTP binding"/>
    <property type="evidence" value="ECO:0007669"/>
    <property type="project" value="UniProtKB-KW"/>
</dbReference>
<feature type="binding site" evidence="6">
    <location>
        <begin position="646"/>
        <end position="651"/>
    </location>
    <ligand>
        <name>GTP</name>
        <dbReference type="ChEBI" id="CHEBI:37565"/>
    </ligand>
</feature>
<feature type="binding site" evidence="6">
    <location>
        <begin position="802"/>
        <end position="806"/>
    </location>
    <ligand>
        <name>GTP</name>
        <dbReference type="ChEBI" id="CHEBI:37565"/>
    </ligand>
</feature>
<evidence type="ECO:0000256" key="8">
    <source>
        <dbReference type="SAM" id="Phobius"/>
    </source>
</evidence>
<keyword evidence="2 6" id="KW-0547">Nucleotide-binding</keyword>
<accession>A0A498MHI3</accession>
<keyword evidence="8" id="KW-0812">Transmembrane</keyword>
<dbReference type="FunFam" id="1.10.400.10:FF:000002">
    <property type="entry name" value="guanine nucleotide-binding protein G(Q) subunit alpha"/>
    <property type="match status" value="2"/>
</dbReference>
<evidence type="ECO:0000256" key="7">
    <source>
        <dbReference type="PIRSR" id="PIRSR601019-2"/>
    </source>
</evidence>
<proteinExistence type="predicted"/>
<keyword evidence="8" id="KW-0472">Membrane</keyword>
<dbReference type="STRING" id="84645.A0A498MHI3"/>
<keyword evidence="8" id="KW-1133">Transmembrane helix</keyword>
<evidence type="ECO:0000256" key="4">
    <source>
        <dbReference type="ARBA" id="ARBA00023134"/>
    </source>
</evidence>
<dbReference type="Gene3D" id="3.40.50.300">
    <property type="entry name" value="P-loop containing nucleotide triphosphate hydrolases"/>
    <property type="match status" value="3"/>
</dbReference>
<dbReference type="GO" id="GO:0005737">
    <property type="term" value="C:cytoplasm"/>
    <property type="evidence" value="ECO:0007669"/>
    <property type="project" value="TreeGrafter"/>
</dbReference>
<evidence type="ECO:0000256" key="5">
    <source>
        <dbReference type="ARBA" id="ARBA00023224"/>
    </source>
</evidence>
<dbReference type="GO" id="GO:0005834">
    <property type="term" value="C:heterotrimeric G-protein complex"/>
    <property type="evidence" value="ECO:0007669"/>
    <property type="project" value="TreeGrafter"/>
</dbReference>
<feature type="transmembrane region" description="Helical" evidence="8">
    <location>
        <begin position="115"/>
        <end position="135"/>
    </location>
</feature>
<dbReference type="InterPro" id="IPR001019">
    <property type="entry name" value="Gprotein_alpha_su"/>
</dbReference>
<evidence type="ECO:0000313" key="10">
    <source>
        <dbReference type="Proteomes" id="UP000290572"/>
    </source>
</evidence>
<dbReference type="PRINTS" id="PR00318">
    <property type="entry name" value="GPROTEINA"/>
</dbReference>
<evidence type="ECO:0000256" key="1">
    <source>
        <dbReference type="ARBA" id="ARBA00022723"/>
    </source>
</evidence>
<dbReference type="SUPFAM" id="SSF47895">
    <property type="entry name" value="Transducin (alpha subunit), insertion domain"/>
    <property type="match status" value="3"/>
</dbReference>
<dbReference type="SUPFAM" id="SSF52540">
    <property type="entry name" value="P-loop containing nucleoside triphosphate hydrolases"/>
    <property type="match status" value="3"/>
</dbReference>
<dbReference type="GO" id="GO:0001664">
    <property type="term" value="F:G protein-coupled receptor binding"/>
    <property type="evidence" value="ECO:0007669"/>
    <property type="project" value="TreeGrafter"/>
</dbReference>
<comment type="caution">
    <text evidence="9">The sequence shown here is derived from an EMBL/GenBank/DDBJ whole genome shotgun (WGS) entry which is preliminary data.</text>
</comment>
<reference evidence="9 10" key="1">
    <citation type="submission" date="2018-03" db="EMBL/GenBank/DDBJ databases">
        <title>Draft genome sequence of Rohu Carp (Labeo rohita).</title>
        <authorList>
            <person name="Das P."/>
            <person name="Kushwaha B."/>
            <person name="Joshi C.G."/>
            <person name="Kumar D."/>
            <person name="Nagpure N.S."/>
            <person name="Sahoo L."/>
            <person name="Das S.P."/>
            <person name="Bit A."/>
            <person name="Patnaik S."/>
            <person name="Meher P.K."/>
            <person name="Jayasankar P."/>
            <person name="Koringa P.G."/>
            <person name="Patel N.V."/>
            <person name="Hinsu A.T."/>
            <person name="Kumar R."/>
            <person name="Pandey M."/>
            <person name="Agarwal S."/>
            <person name="Srivastava S."/>
            <person name="Singh M."/>
            <person name="Iquebal M.A."/>
            <person name="Jaiswal S."/>
            <person name="Angadi U.B."/>
            <person name="Kumar N."/>
            <person name="Raza M."/>
            <person name="Shah T.M."/>
            <person name="Rai A."/>
            <person name="Jena J.K."/>
        </authorList>
    </citation>
    <scope>NUCLEOTIDE SEQUENCE [LARGE SCALE GENOMIC DNA]</scope>
    <source>
        <strain evidence="9">DASCIFA01</strain>
        <tissue evidence="9">Testis</tissue>
    </source>
</reference>
<keyword evidence="3 7" id="KW-0460">Magnesium</keyword>
<feature type="binding site" evidence="6">
    <location>
        <begin position="752"/>
        <end position="753"/>
    </location>
    <ligand>
        <name>GTP</name>
        <dbReference type="ChEBI" id="CHEBI:37565"/>
    </ligand>
</feature>
<dbReference type="InterPro" id="IPR011025">
    <property type="entry name" value="GproteinA_insert"/>
</dbReference>
<dbReference type="Gene3D" id="1.10.400.10">
    <property type="entry name" value="GI Alpha 1, domain 2-like"/>
    <property type="match status" value="3"/>
</dbReference>
<dbReference type="GO" id="GO:0060158">
    <property type="term" value="P:phospholipase C-activating dopamine receptor signaling pathway"/>
    <property type="evidence" value="ECO:0007669"/>
    <property type="project" value="TreeGrafter"/>
</dbReference>
<sequence length="960" mass="112438">MGNYYCCCSCSLSEEERHNIAVNKEIKRIKAEQKKKGREIKMLLLGAGDSGKTTFMKQMRMIHGSGYSEEERCHYRKKVFQNISEAITEMTKAMKMLKIPYSIPQNENRMEESLALFYMVIHSPWFPISSIILFLSKMDILAEKIQFSDLKTYFPQFEGMAESGKTTLLKQMKILSGNGYTEEERRSYTKLVFQNILQSMIAMTNAMRTLRIPYFNPRNEKDCSIVILIKSVLSLDLCPVLPGSGHTIQLERNYVEAIHHLWEDQGFKMCYSRHREYQLQDSTNYSISFGEMGHYYYCACFLCCLSDEDRNVIAINNEIKRILAEQKKRQRKEIKVLLLGTGESGKTTFIKQMQIIHGSGYSDDERRSYAKLVFQNIFQAMNAMTDAMKTLRIPYSNPQNEIYAQWFEDLDIHQITELQRSYVEAIRHLWTDKGFKMCYSRRREYQLLDSTKYFIDNLDRIAGQGYVPSHQDVLQVRFPTTGIKDHCFHLEKMTLRIVDVGGQRGQRKKWIHCFENVMSLIFLASLSEYDQLLAENNKDNRMEESLSLFYTTIHSNWFVNSSIILFLNKMDILAEKIQSSDLQTYFPQFKGKMGGCWRWCYTTCTCCLSEDEKNAIMVHNEIKRILKDQKKRERREIKVLLLGTGESGKTTFIKQMRIIHGKGFSEEDRRGYAKLVFQNIFTAMKAMTVAMNTLKIPYANPQNEVYGKQFQVVDVRQMTHLDRMYVDAIRRLWADDGIKACYSRRREYQLLDSTEYYMTNLERIAAPEFIPTAQDVLRVRFPTTGINDYSFTVEKITLRIVDVGGQKSERRKWIHCFENVTSLIFLASLSEYDQVLEENNKENRMKESLSLFYTTIHSPWFATASIILFLNKMDILEEKVKASDLKTYFTGFNGKKGDTDDAMDYISELYLEQSLNRTTRARKYIYRHFTCATDTDNIRKVFDDVKKTVLIKELQLYGML</sequence>
<evidence type="ECO:0000256" key="2">
    <source>
        <dbReference type="ARBA" id="ARBA00022741"/>
    </source>
</evidence>
<dbReference type="EMBL" id="QBIY01012637">
    <property type="protein sequence ID" value="RXN20591.1"/>
    <property type="molecule type" value="Genomic_DNA"/>
</dbReference>
<dbReference type="GO" id="GO:0007188">
    <property type="term" value="P:adenylate cyclase-modulating G protein-coupled receptor signaling pathway"/>
    <property type="evidence" value="ECO:0007669"/>
    <property type="project" value="TreeGrafter"/>
</dbReference>
<dbReference type="FunFam" id="3.40.50.300:FF:000563">
    <property type="entry name" value="Guanine nucleotide-binding protein alpha subunit"/>
    <property type="match status" value="1"/>
</dbReference>
<feature type="binding site" evidence="6">
    <location>
        <begin position="777"/>
        <end position="783"/>
    </location>
    <ligand>
        <name>GTP</name>
        <dbReference type="ChEBI" id="CHEBI:37565"/>
    </ligand>
</feature>
<dbReference type="PANTHER" id="PTHR10218">
    <property type="entry name" value="GTP-BINDING PROTEIN ALPHA SUBUNIT"/>
    <property type="match status" value="1"/>
</dbReference>